<proteinExistence type="predicted"/>
<dbReference type="SUPFAM" id="SSF56059">
    <property type="entry name" value="Glutathione synthetase ATP-binding domain-like"/>
    <property type="match status" value="1"/>
</dbReference>
<dbReference type="RefSeq" id="WP_007572115.1">
    <property type="nucleotide sequence ID" value="NZ_BPTS01000003.1"/>
</dbReference>
<dbReference type="HOGENOM" id="CLU_055286_0_0_10"/>
<evidence type="ECO:0008006" key="3">
    <source>
        <dbReference type="Google" id="ProtNLM"/>
    </source>
</evidence>
<dbReference type="PANTHER" id="PTHR21621:SF0">
    <property type="entry name" value="BETA-CITRYLGLUTAMATE SYNTHASE B-RELATED"/>
    <property type="match status" value="1"/>
</dbReference>
<dbReference type="AlphaFoldDB" id="F8N564"/>
<dbReference type="Gene3D" id="3.30.470.20">
    <property type="entry name" value="ATP-grasp fold, B domain"/>
    <property type="match status" value="1"/>
</dbReference>
<dbReference type="OrthoDB" id="583309at2"/>
<evidence type="ECO:0000313" key="1">
    <source>
        <dbReference type="EMBL" id="EGN58229.1"/>
    </source>
</evidence>
<organism evidence="1 2">
    <name type="scientific">Hallella multisaccharivorax DSM 17128</name>
    <dbReference type="NCBI Taxonomy" id="688246"/>
    <lineage>
        <taxon>Bacteria</taxon>
        <taxon>Pseudomonadati</taxon>
        <taxon>Bacteroidota</taxon>
        <taxon>Bacteroidia</taxon>
        <taxon>Bacteroidales</taxon>
        <taxon>Prevotellaceae</taxon>
        <taxon>Hallella</taxon>
    </lineage>
</organism>
<sequence>MILIFSIDGYDQCTDAVIDWLLYYGVDFLKISPKDIYSNKGKWLIDVNSHSVLYNNEDLSDKVKAVWYRKCPVPFDIIQGGNSCINTEMAFEYRGIVNYLSYIFKDKYSLGRINQDFLDKMETLNIAQQVGFAIPSTIITNDVDRILKFRDFHQVINKQINGYIKNIYYEGKNTYTCSTHSINDIDIKQGDVGFPSLFQKFYGRKEEIRVTYVEGWIYATSYLDLYDKAVDKKRVLTSSHMHVTPYKLDEDTCEKIRRFMRAVKLNYGALDFMVGSDGQLIFLEVNPSGQFLYESLLCCYNIEQYIAELLIAQDKAC</sequence>
<reference evidence="2" key="1">
    <citation type="journal article" date="2011" name="Stand. Genomic Sci.">
        <title>Non-contiguous finished genome sequence of the opportunistic oral pathogen Prevotella multisaccharivorax type strain (PPPA20).</title>
        <authorList>
            <person name="Pati A."/>
            <person name="Gronow S."/>
            <person name="Lu M."/>
            <person name="Lapidus A."/>
            <person name="Nolan M."/>
            <person name="Lucas S."/>
            <person name="Hammon N."/>
            <person name="Deshpande S."/>
            <person name="Cheng J.F."/>
            <person name="Tapia R."/>
            <person name="Han C."/>
            <person name="Goodwin L."/>
            <person name="Pitluck S."/>
            <person name="Liolios K."/>
            <person name="Pagani I."/>
            <person name="Mavromatis K."/>
            <person name="Mikhailova N."/>
            <person name="Huntemann M."/>
            <person name="Chen A."/>
            <person name="Palaniappan K."/>
            <person name="Land M."/>
            <person name="Hauser L."/>
            <person name="Detter J.C."/>
            <person name="Brambilla E.M."/>
            <person name="Rohde M."/>
            <person name="Goker M."/>
            <person name="Woyke T."/>
            <person name="Bristow J."/>
            <person name="Eisen J.A."/>
            <person name="Markowitz V."/>
            <person name="Hugenholtz P."/>
            <person name="Kyrpides N.C."/>
            <person name="Klenk H.P."/>
            <person name="Ivanova N."/>
        </authorList>
    </citation>
    <scope>NUCLEOTIDE SEQUENCE [LARGE SCALE GENOMIC DNA]</scope>
    <source>
        <strain evidence="2">DSM 17128</strain>
    </source>
</reference>
<gene>
    <name evidence="1" type="ORF">Premu_0019</name>
</gene>
<name>F8N564_9BACT</name>
<dbReference type="PANTHER" id="PTHR21621">
    <property type="entry name" value="RIBOSOMAL PROTEIN S6 MODIFICATION PROTEIN"/>
    <property type="match status" value="1"/>
</dbReference>
<dbReference type="eggNOG" id="COG0189">
    <property type="taxonomic scope" value="Bacteria"/>
</dbReference>
<keyword evidence="2" id="KW-1185">Reference proteome</keyword>
<protein>
    <recommendedName>
        <fullName evidence="3">ATP-grasp domain-containing protein</fullName>
    </recommendedName>
</protein>
<evidence type="ECO:0000313" key="2">
    <source>
        <dbReference type="Proteomes" id="UP000002772"/>
    </source>
</evidence>
<dbReference type="Proteomes" id="UP000002772">
    <property type="component" value="Unassembled WGS sequence"/>
</dbReference>
<dbReference type="EMBL" id="GL945016">
    <property type="protein sequence ID" value="EGN58229.1"/>
    <property type="molecule type" value="Genomic_DNA"/>
</dbReference>
<dbReference type="GO" id="GO:0018169">
    <property type="term" value="F:ribosomal S6-glutamic acid ligase activity"/>
    <property type="evidence" value="ECO:0007669"/>
    <property type="project" value="TreeGrafter"/>
</dbReference>
<accession>F8N564</accession>
<dbReference type="GO" id="GO:0009432">
    <property type="term" value="P:SOS response"/>
    <property type="evidence" value="ECO:0007669"/>
    <property type="project" value="TreeGrafter"/>
</dbReference>
<dbReference type="GO" id="GO:0005737">
    <property type="term" value="C:cytoplasm"/>
    <property type="evidence" value="ECO:0007669"/>
    <property type="project" value="TreeGrafter"/>
</dbReference>
<dbReference type="STRING" id="688246.Premu_0019"/>